<protein>
    <submittedName>
        <fullName evidence="2">Cyclophilin-like fold protein</fullName>
    </submittedName>
</protein>
<evidence type="ECO:0000259" key="1">
    <source>
        <dbReference type="Pfam" id="PF18050"/>
    </source>
</evidence>
<sequence length="128" mass="14172">MNTELRKPIGSSINLRIDGTTFRVDLYENPTARDLLAKLPMTLKANDYPGYDEKVVRLQIPLSMEGAPPGDEPLIPEVGYYEPGNWIALYYGPIGYWPGKVPLGKIKASVEELRAIPDGAPMTIEALK</sequence>
<dbReference type="Pfam" id="PF18050">
    <property type="entry name" value="Cyclophil_like2"/>
    <property type="match status" value="1"/>
</dbReference>
<dbReference type="RefSeq" id="WP_244763577.1">
    <property type="nucleotide sequence ID" value="NZ_JALJCJ010000008.1"/>
</dbReference>
<dbReference type="Gene3D" id="2.40.100.20">
    <property type="match status" value="1"/>
</dbReference>
<dbReference type="EMBL" id="WHSC02000013">
    <property type="protein sequence ID" value="MDO6124517.1"/>
    <property type="molecule type" value="Genomic_DNA"/>
</dbReference>
<dbReference type="Proteomes" id="UP001177080">
    <property type="component" value="Unassembled WGS sequence"/>
</dbReference>
<accession>A0ABT8XLE5</accession>
<evidence type="ECO:0000313" key="3">
    <source>
        <dbReference type="Proteomes" id="UP001177080"/>
    </source>
</evidence>
<organism evidence="2 3">
    <name type="scientific">Shinella curvata</name>
    <dbReference type="NCBI Taxonomy" id="1817964"/>
    <lineage>
        <taxon>Bacteria</taxon>
        <taxon>Pseudomonadati</taxon>
        <taxon>Pseudomonadota</taxon>
        <taxon>Alphaproteobacteria</taxon>
        <taxon>Hyphomicrobiales</taxon>
        <taxon>Rhizobiaceae</taxon>
        <taxon>Shinella</taxon>
    </lineage>
</organism>
<gene>
    <name evidence="2" type="ORF">GB928_025315</name>
</gene>
<proteinExistence type="predicted"/>
<dbReference type="InterPro" id="IPR029000">
    <property type="entry name" value="Cyclophilin-like_dom_sf"/>
</dbReference>
<dbReference type="InterPro" id="IPR041183">
    <property type="entry name" value="Cyclophilin-like"/>
</dbReference>
<feature type="domain" description="Cyclophilin-like" evidence="1">
    <location>
        <begin position="15"/>
        <end position="124"/>
    </location>
</feature>
<comment type="caution">
    <text evidence="2">The sequence shown here is derived from an EMBL/GenBank/DDBJ whole genome shotgun (WGS) entry which is preliminary data.</text>
</comment>
<evidence type="ECO:0000313" key="2">
    <source>
        <dbReference type="EMBL" id="MDO6124517.1"/>
    </source>
</evidence>
<keyword evidence="3" id="KW-1185">Reference proteome</keyword>
<reference evidence="2" key="1">
    <citation type="submission" date="2022-04" db="EMBL/GenBank/DDBJ databases">
        <title>Shinella lacus sp. nov., a novel member of the genus Shinella from water.</title>
        <authorList>
            <person name="Deng Y."/>
        </authorList>
    </citation>
    <scope>NUCLEOTIDE SEQUENCE</scope>
    <source>
        <strain evidence="2">JCM 31239</strain>
    </source>
</reference>
<name>A0ABT8XLE5_9HYPH</name>
<dbReference type="SUPFAM" id="SSF50891">
    <property type="entry name" value="Cyclophilin-like"/>
    <property type="match status" value="1"/>
</dbReference>